<dbReference type="Gene3D" id="3.30.565.10">
    <property type="entry name" value="Histidine kinase-like ATPase, C-terminal domain"/>
    <property type="match status" value="1"/>
</dbReference>
<dbReference type="PANTHER" id="PTHR43065">
    <property type="entry name" value="SENSOR HISTIDINE KINASE"/>
    <property type="match status" value="1"/>
</dbReference>
<protein>
    <recommendedName>
        <fullName evidence="2">histidine kinase</fullName>
        <ecNumber evidence="2">2.7.13.3</ecNumber>
    </recommendedName>
</protein>
<dbReference type="EC" id="2.7.13.3" evidence="2"/>
<dbReference type="GO" id="GO:0000160">
    <property type="term" value="P:phosphorelay signal transduction system"/>
    <property type="evidence" value="ECO:0007669"/>
    <property type="project" value="UniProtKB-KW"/>
</dbReference>
<accession>A0A8J6PDG7</accession>
<dbReference type="EMBL" id="JACRTL010000004">
    <property type="protein sequence ID" value="MBC8611183.1"/>
    <property type="molecule type" value="Genomic_DNA"/>
</dbReference>
<evidence type="ECO:0000256" key="6">
    <source>
        <dbReference type="ARBA" id="ARBA00022777"/>
    </source>
</evidence>
<dbReference type="AlphaFoldDB" id="A0A8J6PDG7"/>
<evidence type="ECO:0000313" key="10">
    <source>
        <dbReference type="EMBL" id="MBC8611183.1"/>
    </source>
</evidence>
<dbReference type="PROSITE" id="PS50109">
    <property type="entry name" value="HIS_KIN"/>
    <property type="match status" value="1"/>
</dbReference>
<dbReference type="SUPFAM" id="SSF55874">
    <property type="entry name" value="ATPase domain of HSP90 chaperone/DNA topoisomerase II/histidine kinase"/>
    <property type="match status" value="1"/>
</dbReference>
<dbReference type="PRINTS" id="PR00344">
    <property type="entry name" value="BCTRLSENSOR"/>
</dbReference>
<proteinExistence type="predicted"/>
<dbReference type="GO" id="GO:0004673">
    <property type="term" value="F:protein histidine kinase activity"/>
    <property type="evidence" value="ECO:0007669"/>
    <property type="project" value="UniProtKB-EC"/>
</dbReference>
<evidence type="ECO:0000259" key="9">
    <source>
        <dbReference type="PROSITE" id="PS50109"/>
    </source>
</evidence>
<keyword evidence="6" id="KW-0418">Kinase</keyword>
<keyword evidence="3" id="KW-0597">Phosphoprotein</keyword>
<dbReference type="GO" id="GO:0005524">
    <property type="term" value="F:ATP binding"/>
    <property type="evidence" value="ECO:0007669"/>
    <property type="project" value="UniProtKB-KW"/>
</dbReference>
<gene>
    <name evidence="10" type="ORF">H8702_08655</name>
</gene>
<dbReference type="InterPro" id="IPR005467">
    <property type="entry name" value="His_kinase_dom"/>
</dbReference>
<sequence length="185" mass="20668">MMQELSLNILDIAQNSIRANASLITIEIIRSTAENQMTISIEDNGCGMSKEKVEQVINPFFTTRTTRSVGLGVPFFKMSAEMTGGSFSIDSEVGKGTKVTAVYVLDHIDLMPLGDMASTMVSLISVNPDIDFVYRYQYNDAEFTLDTREVKQILEGLPVNSPQVLVFIKDFIEENTRQAERPEIE</sequence>
<keyword evidence="4" id="KW-0808">Transferase</keyword>
<dbReference type="OrthoDB" id="9797586at2"/>
<keyword evidence="11" id="KW-1185">Reference proteome</keyword>
<evidence type="ECO:0000256" key="7">
    <source>
        <dbReference type="ARBA" id="ARBA00022840"/>
    </source>
</evidence>
<evidence type="ECO:0000256" key="2">
    <source>
        <dbReference type="ARBA" id="ARBA00012438"/>
    </source>
</evidence>
<evidence type="ECO:0000256" key="1">
    <source>
        <dbReference type="ARBA" id="ARBA00000085"/>
    </source>
</evidence>
<keyword evidence="7 10" id="KW-0067">ATP-binding</keyword>
<evidence type="ECO:0000256" key="8">
    <source>
        <dbReference type="ARBA" id="ARBA00023012"/>
    </source>
</evidence>
<dbReference type="InterPro" id="IPR004358">
    <property type="entry name" value="Sig_transdc_His_kin-like_C"/>
</dbReference>
<name>A0A8J6PDG7_9FIRM</name>
<reference evidence="10" key="1">
    <citation type="submission" date="2020-08" db="EMBL/GenBank/DDBJ databases">
        <title>Genome public.</title>
        <authorList>
            <person name="Liu C."/>
            <person name="Sun Q."/>
        </authorList>
    </citation>
    <scope>NUCLEOTIDE SEQUENCE</scope>
    <source>
        <strain evidence="10">NSJ-15</strain>
    </source>
</reference>
<dbReference type="SMART" id="SM00387">
    <property type="entry name" value="HATPase_c"/>
    <property type="match status" value="1"/>
</dbReference>
<keyword evidence="8" id="KW-0902">Two-component regulatory system</keyword>
<dbReference type="RefSeq" id="WP_093988871.1">
    <property type="nucleotide sequence ID" value="NZ_FYDD01000003.1"/>
</dbReference>
<dbReference type="PANTHER" id="PTHR43065:SF10">
    <property type="entry name" value="PEROXIDE STRESS-ACTIVATED HISTIDINE KINASE MAK3"/>
    <property type="match status" value="1"/>
</dbReference>
<keyword evidence="5" id="KW-0547">Nucleotide-binding</keyword>
<dbReference type="Pfam" id="PF02518">
    <property type="entry name" value="HATPase_c"/>
    <property type="match status" value="1"/>
</dbReference>
<dbReference type="InterPro" id="IPR003594">
    <property type="entry name" value="HATPase_dom"/>
</dbReference>
<comment type="caution">
    <text evidence="10">The sequence shown here is derived from an EMBL/GenBank/DDBJ whole genome shotgun (WGS) entry which is preliminary data.</text>
</comment>
<dbReference type="InterPro" id="IPR036890">
    <property type="entry name" value="HATPase_C_sf"/>
</dbReference>
<comment type="catalytic activity">
    <reaction evidence="1">
        <text>ATP + protein L-histidine = ADP + protein N-phospho-L-histidine.</text>
        <dbReference type="EC" id="2.7.13.3"/>
    </reaction>
</comment>
<evidence type="ECO:0000256" key="5">
    <source>
        <dbReference type="ARBA" id="ARBA00022741"/>
    </source>
</evidence>
<evidence type="ECO:0000313" key="11">
    <source>
        <dbReference type="Proteomes" id="UP000632659"/>
    </source>
</evidence>
<dbReference type="Proteomes" id="UP000632659">
    <property type="component" value="Unassembled WGS sequence"/>
</dbReference>
<evidence type="ECO:0000256" key="3">
    <source>
        <dbReference type="ARBA" id="ARBA00022553"/>
    </source>
</evidence>
<feature type="domain" description="Histidine kinase" evidence="9">
    <location>
        <begin position="1"/>
        <end position="107"/>
    </location>
</feature>
<organism evidence="10 11">
    <name type="scientific">Massiliimalia timonensis</name>
    <dbReference type="NCBI Taxonomy" id="1987501"/>
    <lineage>
        <taxon>Bacteria</taxon>
        <taxon>Bacillati</taxon>
        <taxon>Bacillota</taxon>
        <taxon>Clostridia</taxon>
        <taxon>Eubacteriales</taxon>
        <taxon>Oscillospiraceae</taxon>
        <taxon>Massiliimalia</taxon>
    </lineage>
</organism>
<evidence type="ECO:0000256" key="4">
    <source>
        <dbReference type="ARBA" id="ARBA00022679"/>
    </source>
</evidence>